<dbReference type="Pfam" id="PF17482">
    <property type="entry name" value="Phage_sheath_1C"/>
    <property type="match status" value="1"/>
</dbReference>
<evidence type="ECO:0000313" key="5">
    <source>
        <dbReference type="Proteomes" id="UP001265550"/>
    </source>
</evidence>
<name>A0ABU1VBK1_9BURK</name>
<evidence type="ECO:0000259" key="3">
    <source>
        <dbReference type="Pfam" id="PF17482"/>
    </source>
</evidence>
<reference evidence="4 5" key="1">
    <citation type="submission" date="2023-07" db="EMBL/GenBank/DDBJ databases">
        <title>Sorghum-associated microbial communities from plants grown in Nebraska, USA.</title>
        <authorList>
            <person name="Schachtman D."/>
        </authorList>
    </citation>
    <scope>NUCLEOTIDE SEQUENCE [LARGE SCALE GENOMIC DNA]</scope>
    <source>
        <strain evidence="4 5">BE240</strain>
    </source>
</reference>
<evidence type="ECO:0000259" key="2">
    <source>
        <dbReference type="Pfam" id="PF04984"/>
    </source>
</evidence>
<gene>
    <name evidence="4" type="ORF">J2X09_002513</name>
</gene>
<dbReference type="InterPro" id="IPR020287">
    <property type="entry name" value="Tail_sheath_C"/>
</dbReference>
<dbReference type="Pfam" id="PF04984">
    <property type="entry name" value="Phage_sheath_1"/>
    <property type="match status" value="1"/>
</dbReference>
<proteinExistence type="inferred from homology"/>
<dbReference type="Gene3D" id="3.40.50.11780">
    <property type="match status" value="2"/>
</dbReference>
<comment type="caution">
    <text evidence="4">The sequence shown here is derived from an EMBL/GenBank/DDBJ whole genome shotgun (WGS) entry which is preliminary data.</text>
</comment>
<comment type="similarity">
    <text evidence="1">Belongs to the myoviridae tail sheath protein family.</text>
</comment>
<protein>
    <submittedName>
        <fullName evidence="4">Phage tail sheath protein FI</fullName>
    </submittedName>
</protein>
<feature type="domain" description="Tail sheath protein C-terminal" evidence="3">
    <location>
        <begin position="465"/>
        <end position="570"/>
    </location>
</feature>
<dbReference type="InterPro" id="IPR035089">
    <property type="entry name" value="Phage_sheath_subtilisin"/>
</dbReference>
<dbReference type="RefSeq" id="WP_204733765.1">
    <property type="nucleotide sequence ID" value="NZ_JAVDWE010000006.1"/>
</dbReference>
<dbReference type="Proteomes" id="UP001265550">
    <property type="component" value="Unassembled WGS sequence"/>
</dbReference>
<evidence type="ECO:0000256" key="1">
    <source>
        <dbReference type="ARBA" id="ARBA00008005"/>
    </source>
</evidence>
<dbReference type="InterPro" id="IPR052042">
    <property type="entry name" value="Tail_sheath_structural"/>
</dbReference>
<dbReference type="EMBL" id="JAVDWE010000006">
    <property type="protein sequence ID" value="MDR7094770.1"/>
    <property type="molecule type" value="Genomic_DNA"/>
</dbReference>
<feature type="domain" description="Tail sheath protein subtilisin-like" evidence="2">
    <location>
        <begin position="287"/>
        <end position="462"/>
    </location>
</feature>
<accession>A0ABU1VBK1</accession>
<organism evidence="4 5">
    <name type="scientific">Hydrogenophaga laconesensis</name>
    <dbReference type="NCBI Taxonomy" id="1805971"/>
    <lineage>
        <taxon>Bacteria</taxon>
        <taxon>Pseudomonadati</taxon>
        <taxon>Pseudomonadota</taxon>
        <taxon>Betaproteobacteria</taxon>
        <taxon>Burkholderiales</taxon>
        <taxon>Comamonadaceae</taxon>
        <taxon>Hydrogenophaga</taxon>
    </lineage>
</organism>
<evidence type="ECO:0000313" key="4">
    <source>
        <dbReference type="EMBL" id="MDR7094770.1"/>
    </source>
</evidence>
<dbReference type="PANTHER" id="PTHR35861">
    <property type="match status" value="1"/>
</dbReference>
<keyword evidence="5" id="KW-1185">Reference proteome</keyword>
<sequence>MPDYRSPGVYVEEVRFRAPPIEGVSTCTAAFIGPARTGPCHAPGAEPPSLITSFNAFERLHGGLADLSAGEGESAINHIAHAAYAFFQQGGARLYVVRLASPGMAVASVGAVDDGDTGLGFVARFPGKAGNGQVTLREHASPAAANELDAAPPGSVVRATLQGRQALLVNTDGAWRLADTAIDRADVRAGAPRLITVSAHAIDGDGRHQVHERMGLHPAHPRWIGGVMAARPLVRDDRLYQPYAIHIGTNLSAAGLLAGLFEHARTNAAGEPETLWTLDGGQDGGTPTPPMYESAITSLAGLDDVSILAAPGSSDRVDEEQAAEVARALIAHAAAPRAWCIAVLDTPPGQTPTEARTWRTRFDSTHAALYFPWVEVAHPLANPERGDIPATLTLPPSGFVCGIYARNDMERGVHHAPANEVVTGALRFERQVSKVEQELLNPAGVNCLRSFERRGHRVWGARLVSSDPGWQYVNQRRYFNYLEASLSRGTQWVAFEPQGERLWANVRESLTNFLHNEWRAGGLRGSTQDQAFFVRCDRSTMTQDDIDHGRLVCLIGLAMIQPAEFTIFRLGQRTAGASA</sequence>
<dbReference type="PANTHER" id="PTHR35861:SF1">
    <property type="entry name" value="PHAGE TAIL SHEATH PROTEIN"/>
    <property type="match status" value="1"/>
</dbReference>